<protein>
    <submittedName>
        <fullName evidence="2">Uncharacterized protein</fullName>
    </submittedName>
</protein>
<comment type="caution">
    <text evidence="2">The sequence shown here is derived from an EMBL/GenBank/DDBJ whole genome shotgun (WGS) entry which is preliminary data.</text>
</comment>
<feature type="region of interest" description="Disordered" evidence="1">
    <location>
        <begin position="64"/>
        <end position="132"/>
    </location>
</feature>
<dbReference type="AlphaFoldDB" id="A0A9P4I581"/>
<evidence type="ECO:0000256" key="1">
    <source>
        <dbReference type="SAM" id="MobiDB-lite"/>
    </source>
</evidence>
<dbReference type="InterPro" id="IPR021858">
    <property type="entry name" value="Fun_TF"/>
</dbReference>
<feature type="region of interest" description="Disordered" evidence="1">
    <location>
        <begin position="644"/>
        <end position="675"/>
    </location>
</feature>
<gene>
    <name evidence="2" type="ORF">NA57DRAFT_81859</name>
</gene>
<dbReference type="PANTHER" id="PTHR37540">
    <property type="entry name" value="TRANSCRIPTION FACTOR (ACR-2), PUTATIVE-RELATED-RELATED"/>
    <property type="match status" value="1"/>
</dbReference>
<sequence>MVAHQFSPTFMSRTDFVKTATAASKGQSTAPHETITPMNTMSANDFLFVNSSFDGATSAERTPRSFLMHKIRTQHPWSTKSANRRKPSSKAKKNAGPERKNKSNGNKLKKSDKSCPVAVGTSGTNDPLDPRLSLEPFPSFGPHHKRKRAIENAVPSRCTFCQRPLLEGEALCLECDLLGAGVGTPPWIQPSEGRRPFDSVAVPIDGRVPGPLDHFMSRLAPSFMPITLGRQPEVVQSNWVSPSLANSAFMHSLLCISALHFYMTHPKSSPQDVLYHRSAAIAAVNENISDPEQALSDANLAAVFNLLCVEETLFLPTFQREGELSQDPVHRDVHLRGLIHMVELRGGVRKLGNRCLQAFIVRYSTVKSMSSFEMPYLSRQMLEEMMYEDFKYATDTQLDDTPCLIASACRDFAIDSDLIRVVRSMHFHALNMKVWFESPSKSVWDGLEMQILTSLIGTKLLHWYFERVETSESLNGALALGLMILFAVMVRGRDPVYEPLHDKAIPRLLRHWRDGDLTSLLRGSPFGVWLVVICTMGAMGSDAESFFLAQCAEITREVEPPISTFDNLTDVLVDYLWIPSRMNKYVEDVWEGGSPPPEYQPLTTTRARVYMYQAPGLGPDVANGIDAEPREAFGALEKRSASSLNAMFKEKRHNSKTQTARIQTPPVQTPGPEIS</sequence>
<dbReference type="Proteomes" id="UP000799772">
    <property type="component" value="Unassembled WGS sequence"/>
</dbReference>
<accession>A0A9P4I581</accession>
<organism evidence="2 3">
    <name type="scientific">Rhizodiscina lignyota</name>
    <dbReference type="NCBI Taxonomy" id="1504668"/>
    <lineage>
        <taxon>Eukaryota</taxon>
        <taxon>Fungi</taxon>
        <taxon>Dikarya</taxon>
        <taxon>Ascomycota</taxon>
        <taxon>Pezizomycotina</taxon>
        <taxon>Dothideomycetes</taxon>
        <taxon>Pleosporomycetidae</taxon>
        <taxon>Aulographales</taxon>
        <taxon>Rhizodiscinaceae</taxon>
        <taxon>Rhizodiscina</taxon>
    </lineage>
</organism>
<evidence type="ECO:0000313" key="3">
    <source>
        <dbReference type="Proteomes" id="UP000799772"/>
    </source>
</evidence>
<dbReference type="PANTHER" id="PTHR37540:SF5">
    <property type="entry name" value="TRANSCRIPTION FACTOR DOMAIN-CONTAINING PROTEIN"/>
    <property type="match status" value="1"/>
</dbReference>
<dbReference type="Pfam" id="PF11951">
    <property type="entry name" value="Fungal_trans_2"/>
    <property type="match status" value="1"/>
</dbReference>
<evidence type="ECO:0000313" key="2">
    <source>
        <dbReference type="EMBL" id="KAF2092925.1"/>
    </source>
</evidence>
<proteinExistence type="predicted"/>
<reference evidence="2" key="1">
    <citation type="journal article" date="2020" name="Stud. Mycol.">
        <title>101 Dothideomycetes genomes: a test case for predicting lifestyles and emergence of pathogens.</title>
        <authorList>
            <person name="Haridas S."/>
            <person name="Albert R."/>
            <person name="Binder M."/>
            <person name="Bloem J."/>
            <person name="Labutti K."/>
            <person name="Salamov A."/>
            <person name="Andreopoulos B."/>
            <person name="Baker S."/>
            <person name="Barry K."/>
            <person name="Bills G."/>
            <person name="Bluhm B."/>
            <person name="Cannon C."/>
            <person name="Castanera R."/>
            <person name="Culley D."/>
            <person name="Daum C."/>
            <person name="Ezra D."/>
            <person name="Gonzalez J."/>
            <person name="Henrissat B."/>
            <person name="Kuo A."/>
            <person name="Liang C."/>
            <person name="Lipzen A."/>
            <person name="Lutzoni F."/>
            <person name="Magnuson J."/>
            <person name="Mondo S."/>
            <person name="Nolan M."/>
            <person name="Ohm R."/>
            <person name="Pangilinan J."/>
            <person name="Park H.-J."/>
            <person name="Ramirez L."/>
            <person name="Alfaro M."/>
            <person name="Sun H."/>
            <person name="Tritt A."/>
            <person name="Yoshinaga Y."/>
            <person name="Zwiers L.-H."/>
            <person name="Turgeon B."/>
            <person name="Goodwin S."/>
            <person name="Spatafora J."/>
            <person name="Crous P."/>
            <person name="Grigoriev I."/>
        </authorList>
    </citation>
    <scope>NUCLEOTIDE SEQUENCE</scope>
    <source>
        <strain evidence="2">CBS 133067</strain>
    </source>
</reference>
<feature type="compositionally biased region" description="Basic residues" evidence="1">
    <location>
        <begin position="82"/>
        <end position="93"/>
    </location>
</feature>
<name>A0A9P4I581_9PEZI</name>
<dbReference type="EMBL" id="ML978141">
    <property type="protein sequence ID" value="KAF2092925.1"/>
    <property type="molecule type" value="Genomic_DNA"/>
</dbReference>
<keyword evidence="3" id="KW-1185">Reference proteome</keyword>
<dbReference type="OrthoDB" id="5386330at2759"/>
<feature type="compositionally biased region" description="Polar residues" evidence="1">
    <location>
        <begin position="656"/>
        <end position="666"/>
    </location>
</feature>